<name>A0ABN6J0A8_9CLOT</name>
<evidence type="ECO:0000313" key="3">
    <source>
        <dbReference type="Proteomes" id="UP000824633"/>
    </source>
</evidence>
<reference evidence="3" key="1">
    <citation type="submission" date="2021-07" db="EMBL/GenBank/DDBJ databases">
        <title>Complete genome sequencing of a Clostridium isolate.</title>
        <authorList>
            <person name="Ueki A."/>
            <person name="Tonouchi A."/>
        </authorList>
    </citation>
    <scope>NUCLEOTIDE SEQUENCE [LARGE SCALE GENOMIC DNA]</scope>
    <source>
        <strain evidence="3">C5S11</strain>
    </source>
</reference>
<dbReference type="Proteomes" id="UP000824633">
    <property type="component" value="Chromosome"/>
</dbReference>
<proteinExistence type="predicted"/>
<sequence>MTMYFKFFKNAFASNFEYKFDAIFRGLVQVIEIVVQISVWTALYYFNNNSGISKDNIDLKVMIYYVIISAGISILVNNNVINIIDKKIRTGEISSDLIKPINFQAYMFSIATADNIYNFIFRFIPVLLIFIPFYGIYIPSIKTAIIFLISLINGVLISFLLAYILGLVGFWYLSIWHLERIYMR</sequence>
<feature type="transmembrane region" description="Helical" evidence="1">
    <location>
        <begin position="63"/>
        <end position="84"/>
    </location>
</feature>
<keyword evidence="1" id="KW-0812">Transmembrane</keyword>
<evidence type="ECO:0000256" key="1">
    <source>
        <dbReference type="SAM" id="Phobius"/>
    </source>
</evidence>
<dbReference type="PANTHER" id="PTHR36832:SF1">
    <property type="entry name" value="SLR1174 PROTEIN"/>
    <property type="match status" value="1"/>
</dbReference>
<feature type="transmembrane region" description="Helical" evidence="1">
    <location>
        <begin position="144"/>
        <end position="173"/>
    </location>
</feature>
<accession>A0ABN6J0A8</accession>
<evidence type="ECO:0000313" key="2">
    <source>
        <dbReference type="EMBL" id="BCZ46172.1"/>
    </source>
</evidence>
<keyword evidence="3" id="KW-1185">Reference proteome</keyword>
<dbReference type="RefSeq" id="WP_224037684.1">
    <property type="nucleotide sequence ID" value="NZ_AP024849.1"/>
</dbReference>
<keyword evidence="1" id="KW-0472">Membrane</keyword>
<evidence type="ECO:0008006" key="4">
    <source>
        <dbReference type="Google" id="ProtNLM"/>
    </source>
</evidence>
<dbReference type="PANTHER" id="PTHR36832">
    <property type="entry name" value="SLR1174 PROTEIN-RELATED"/>
    <property type="match status" value="1"/>
</dbReference>
<gene>
    <name evidence="2" type="ORF">psyc5s11_22390</name>
</gene>
<feature type="transmembrane region" description="Helical" evidence="1">
    <location>
        <begin position="22"/>
        <end position="43"/>
    </location>
</feature>
<dbReference type="EMBL" id="AP024849">
    <property type="protein sequence ID" value="BCZ46172.1"/>
    <property type="molecule type" value="Genomic_DNA"/>
</dbReference>
<keyword evidence="1" id="KW-1133">Transmembrane helix</keyword>
<protein>
    <recommendedName>
        <fullName evidence="4">ABC transporter permease</fullName>
    </recommendedName>
</protein>
<dbReference type="InterPro" id="IPR010390">
    <property type="entry name" value="ABC-2_transporter-like"/>
</dbReference>
<dbReference type="Pfam" id="PF06182">
    <property type="entry name" value="ABC2_membrane_6"/>
    <property type="match status" value="1"/>
</dbReference>
<feature type="transmembrane region" description="Helical" evidence="1">
    <location>
        <begin position="116"/>
        <end position="138"/>
    </location>
</feature>
<organism evidence="2 3">
    <name type="scientific">Clostridium gelidum</name>
    <dbReference type="NCBI Taxonomy" id="704125"/>
    <lineage>
        <taxon>Bacteria</taxon>
        <taxon>Bacillati</taxon>
        <taxon>Bacillota</taxon>
        <taxon>Clostridia</taxon>
        <taxon>Eubacteriales</taxon>
        <taxon>Clostridiaceae</taxon>
        <taxon>Clostridium</taxon>
    </lineage>
</organism>